<proteinExistence type="predicted"/>
<protein>
    <recommendedName>
        <fullName evidence="1">Immunity protein 43 domain-containing protein</fullName>
    </recommendedName>
</protein>
<dbReference type="GeneID" id="300267871"/>
<dbReference type="Proteomes" id="UP000183210">
    <property type="component" value="Unassembled WGS sequence"/>
</dbReference>
<comment type="caution">
    <text evidence="2">The sequence shown here is derived from an EMBL/GenBank/DDBJ whole genome shotgun (WGS) entry which is preliminary data.</text>
</comment>
<name>A0A9X8QJY8_9PSED</name>
<feature type="domain" description="Immunity protein 43" evidence="1">
    <location>
        <begin position="32"/>
        <end position="198"/>
    </location>
</feature>
<evidence type="ECO:0000313" key="2">
    <source>
        <dbReference type="EMBL" id="SEQ68201.1"/>
    </source>
</evidence>
<accession>A0A9X8QJY8</accession>
<sequence>MIETKFYILNYEADGLSNPYMLGSIGTPEKWEWQLYEPLPEKIKINESYTLDITESNIENIGFDYYENPEVIVSSRFLDICNKFSVPYRAIPLKIINKGKEISSSYFYFLPGKSIEAMDKRYSEYTVSKDDRTGDFLKSEIWPNIELYDEIKKFVPKCDISLDLFRCIENLKIIVSERFKLEAEKNKIIGISYETLDDSYSFDIWGTLNDL</sequence>
<dbReference type="InterPro" id="IPR029079">
    <property type="entry name" value="Imm43"/>
</dbReference>
<reference evidence="2 3" key="1">
    <citation type="submission" date="2016-10" db="EMBL/GenBank/DDBJ databases">
        <authorList>
            <person name="Varghese N."/>
            <person name="Submissions S."/>
        </authorList>
    </citation>
    <scope>NUCLEOTIDE SEQUENCE [LARGE SCALE GENOMIC DNA]</scope>
    <source>
        <strain evidence="2 3">LMG 21974</strain>
    </source>
</reference>
<organism evidence="2 3">
    <name type="scientific">Pseudomonas lutea</name>
    <dbReference type="NCBI Taxonomy" id="243924"/>
    <lineage>
        <taxon>Bacteria</taxon>
        <taxon>Pseudomonadati</taxon>
        <taxon>Pseudomonadota</taxon>
        <taxon>Gammaproteobacteria</taxon>
        <taxon>Pseudomonadales</taxon>
        <taxon>Pseudomonadaceae</taxon>
        <taxon>Pseudomonas</taxon>
    </lineage>
</organism>
<evidence type="ECO:0000259" key="1">
    <source>
        <dbReference type="Pfam" id="PF15570"/>
    </source>
</evidence>
<dbReference type="RefSeq" id="WP_074826138.1">
    <property type="nucleotide sequence ID" value="NZ_FOEV01000007.1"/>
</dbReference>
<gene>
    <name evidence="2" type="ORF">SAMN05216409_107294</name>
</gene>
<dbReference type="AlphaFoldDB" id="A0A9X8QJY8"/>
<dbReference type="Pfam" id="PF15570">
    <property type="entry name" value="Imm43"/>
    <property type="match status" value="1"/>
</dbReference>
<dbReference type="EMBL" id="FOEV01000007">
    <property type="protein sequence ID" value="SEQ68201.1"/>
    <property type="molecule type" value="Genomic_DNA"/>
</dbReference>
<evidence type="ECO:0000313" key="3">
    <source>
        <dbReference type="Proteomes" id="UP000183210"/>
    </source>
</evidence>